<dbReference type="RefSeq" id="WP_184756161.1">
    <property type="nucleotide sequence ID" value="NZ_BAABEK010000001.1"/>
</dbReference>
<dbReference type="PROSITE" id="PS50109">
    <property type="entry name" value="HIS_KIN"/>
    <property type="match status" value="1"/>
</dbReference>
<evidence type="ECO:0000313" key="16">
    <source>
        <dbReference type="EMBL" id="MBB4940334.1"/>
    </source>
</evidence>
<dbReference type="Proteomes" id="UP000534286">
    <property type="component" value="Unassembled WGS sequence"/>
</dbReference>
<comment type="caution">
    <text evidence="16">The sequence shown here is derived from an EMBL/GenBank/DDBJ whole genome shotgun (WGS) entry which is preliminary data.</text>
</comment>
<dbReference type="GO" id="GO:0004673">
    <property type="term" value="F:protein histidine kinase activity"/>
    <property type="evidence" value="ECO:0007669"/>
    <property type="project" value="UniProtKB-EC"/>
</dbReference>
<dbReference type="InterPro" id="IPR013587">
    <property type="entry name" value="Nitrate/nitrite_sensing"/>
</dbReference>
<evidence type="ECO:0000256" key="9">
    <source>
        <dbReference type="ARBA" id="ARBA00022840"/>
    </source>
</evidence>
<dbReference type="InterPro" id="IPR036890">
    <property type="entry name" value="HATPase_C_sf"/>
</dbReference>
<keyword evidence="13" id="KW-0472">Membrane</keyword>
<comment type="subcellular location">
    <subcellularLocation>
        <location evidence="2">Membrane</location>
    </subcellularLocation>
</comment>
<dbReference type="EMBL" id="JACHJU010000001">
    <property type="protein sequence ID" value="MBB4940334.1"/>
    <property type="molecule type" value="Genomic_DNA"/>
</dbReference>
<dbReference type="SUPFAM" id="SSF55874">
    <property type="entry name" value="ATPase domain of HSP90 chaperone/DNA topoisomerase II/histidine kinase"/>
    <property type="match status" value="1"/>
</dbReference>
<keyword evidence="11" id="KW-0902">Two-component regulatory system</keyword>
<dbReference type="Pfam" id="PF00672">
    <property type="entry name" value="HAMP"/>
    <property type="match status" value="1"/>
</dbReference>
<dbReference type="PANTHER" id="PTHR44936:SF9">
    <property type="entry name" value="SENSOR PROTEIN CREC"/>
    <property type="match status" value="1"/>
</dbReference>
<keyword evidence="17" id="KW-1185">Reference proteome</keyword>
<feature type="compositionally biased region" description="Low complexity" evidence="12">
    <location>
        <begin position="670"/>
        <end position="685"/>
    </location>
</feature>
<protein>
    <recommendedName>
        <fullName evidence="3">histidine kinase</fullName>
        <ecNumber evidence="3">2.7.13.3</ecNumber>
    </recommendedName>
</protein>
<dbReference type="EC" id="2.7.13.3" evidence="3"/>
<keyword evidence="10 13" id="KW-1133">Transmembrane helix</keyword>
<dbReference type="GO" id="GO:0000160">
    <property type="term" value="P:phosphorelay signal transduction system"/>
    <property type="evidence" value="ECO:0007669"/>
    <property type="project" value="UniProtKB-KW"/>
</dbReference>
<feature type="compositionally biased region" description="Low complexity" evidence="12">
    <location>
        <begin position="741"/>
        <end position="751"/>
    </location>
</feature>
<keyword evidence="9" id="KW-0067">ATP-binding</keyword>
<dbReference type="GO" id="GO:0005524">
    <property type="term" value="F:ATP binding"/>
    <property type="evidence" value="ECO:0007669"/>
    <property type="project" value="UniProtKB-KW"/>
</dbReference>
<evidence type="ECO:0000256" key="8">
    <source>
        <dbReference type="ARBA" id="ARBA00022777"/>
    </source>
</evidence>
<dbReference type="CDD" id="cd06225">
    <property type="entry name" value="HAMP"/>
    <property type="match status" value="1"/>
</dbReference>
<proteinExistence type="predicted"/>
<accession>A0A7W7WBL3</accession>
<feature type="transmembrane region" description="Helical" evidence="13">
    <location>
        <begin position="330"/>
        <end position="353"/>
    </location>
</feature>
<comment type="catalytic activity">
    <reaction evidence="1">
        <text>ATP + protein L-histidine = ADP + protein N-phospho-L-histidine.</text>
        <dbReference type="EC" id="2.7.13.3"/>
    </reaction>
</comment>
<evidence type="ECO:0000313" key="17">
    <source>
        <dbReference type="Proteomes" id="UP000534286"/>
    </source>
</evidence>
<dbReference type="InterPro" id="IPR003660">
    <property type="entry name" value="HAMP_dom"/>
</dbReference>
<evidence type="ECO:0000256" key="2">
    <source>
        <dbReference type="ARBA" id="ARBA00004370"/>
    </source>
</evidence>
<feature type="region of interest" description="Disordered" evidence="12">
    <location>
        <begin position="727"/>
        <end position="797"/>
    </location>
</feature>
<sequence length="963" mass="103764">MTQDRRSHRASGVGSRLLPSNWRVRPRLVALILLPTAAAVGLTGLQLTNSLASAGEYRKMTEVASLVEQLGTLSHEMAEERDLTAWYIADHRGPRRFAKVKQQRQVVDQASEQVQKSIDGLDPGQAARVLAETSQVSRWLKGLPGLRKPMEGSVLPRAALGIYTRMIGDFITLHDDLGRSGGDERLIGDALALGALTRAKEQVARQRGVLLVGLEERKFDFDDPAEFLGAYKSQISEVASFRATASPGDIKSFEQEVSGQNVDRADLTTALVRSRMREALPLPPTGPKGINNWFTSSTAVVDGMRTVERALSAAVVARSQEMQSNEQRSAIISGAAILILLILILLITAWVAGTLVRPLRRLRSEALEVADTRLPETVRVLRESGELAPNVEVPSIGVASRDEIGEVARAFDEVHREAIRLAGDEARLRNNVNAMFVNLSRRTQSLVERQIDLIDDLEQGEQDDNRLSSLFKLDHLATRMRRNSENLLVLAGQEQSRRWSEPVPLSDVVRASLSEVENYERVSLRVESGTSIIGSAVNDIVHLIAELVENAIFFSPQDTKIIVSSNGNETGAIILAVTDAGIGMSDEELAEANRRLAEPPAVDLSVSRRMGLFVVGRLAMRHGIRVQLRRPEAGGLSAVVLLPVQVVAQLQPAMAGQGASQPSLGIGARPDPFGAGPDPDPFGTFSGRGGASRPSPVQDAPVPAPAADLWSAPVVSASAVEDLWSSPFTSVSSPPPPVPPVSQSSFPSSWPEAPPIDPWTPQRPETVENPWAPQRPEAAENTQNMPVVEVSSTEPEPDEFLPIFAAVGSDWFRSSSSTEFPPEPGDESALSSDPAGPAEIAARPKPMEQPVQEAQPLPVRKPRQDPSAERQPWSTPADQGWAAAEVAKKPVEGGTTGAGLPKRVPKANLVPGSASAAPAAPPPPMPPISADRVRSRLSSFQQGVRQGRAEMSERSNAVEGEKQ</sequence>
<dbReference type="AlphaFoldDB" id="A0A7W7WBL3"/>
<feature type="region of interest" description="Disordered" evidence="12">
    <location>
        <begin position="813"/>
        <end position="963"/>
    </location>
</feature>
<dbReference type="InterPro" id="IPR050980">
    <property type="entry name" value="2C_sensor_his_kinase"/>
</dbReference>
<dbReference type="InterPro" id="IPR003594">
    <property type="entry name" value="HATPase_dom"/>
</dbReference>
<feature type="domain" description="Histidine kinase" evidence="14">
    <location>
        <begin position="477"/>
        <end position="646"/>
    </location>
</feature>
<evidence type="ECO:0000256" key="13">
    <source>
        <dbReference type="SAM" id="Phobius"/>
    </source>
</evidence>
<feature type="domain" description="HAMP" evidence="15">
    <location>
        <begin position="353"/>
        <end position="423"/>
    </location>
</feature>
<keyword evidence="7" id="KW-0547">Nucleotide-binding</keyword>
<evidence type="ECO:0000256" key="1">
    <source>
        <dbReference type="ARBA" id="ARBA00000085"/>
    </source>
</evidence>
<dbReference type="GO" id="GO:0016020">
    <property type="term" value="C:membrane"/>
    <property type="evidence" value="ECO:0007669"/>
    <property type="project" value="UniProtKB-SubCell"/>
</dbReference>
<keyword evidence="6 13" id="KW-0812">Transmembrane</keyword>
<dbReference type="InterPro" id="IPR005467">
    <property type="entry name" value="His_kinase_dom"/>
</dbReference>
<dbReference type="Gene3D" id="3.30.565.10">
    <property type="entry name" value="Histidine kinase-like ATPase, C-terminal domain"/>
    <property type="match status" value="1"/>
</dbReference>
<evidence type="ECO:0000256" key="3">
    <source>
        <dbReference type="ARBA" id="ARBA00012438"/>
    </source>
</evidence>
<dbReference type="Pfam" id="PF08376">
    <property type="entry name" value="NIT"/>
    <property type="match status" value="1"/>
</dbReference>
<feature type="region of interest" description="Disordered" evidence="12">
    <location>
        <begin position="657"/>
        <end position="704"/>
    </location>
</feature>
<dbReference type="PROSITE" id="PS50885">
    <property type="entry name" value="HAMP"/>
    <property type="match status" value="1"/>
</dbReference>
<evidence type="ECO:0000256" key="6">
    <source>
        <dbReference type="ARBA" id="ARBA00022692"/>
    </source>
</evidence>
<evidence type="ECO:0000256" key="5">
    <source>
        <dbReference type="ARBA" id="ARBA00022679"/>
    </source>
</evidence>
<evidence type="ECO:0000256" key="10">
    <source>
        <dbReference type="ARBA" id="ARBA00022989"/>
    </source>
</evidence>
<dbReference type="Gene3D" id="6.10.340.10">
    <property type="match status" value="1"/>
</dbReference>
<dbReference type="PANTHER" id="PTHR44936">
    <property type="entry name" value="SENSOR PROTEIN CREC"/>
    <property type="match status" value="1"/>
</dbReference>
<evidence type="ECO:0000256" key="4">
    <source>
        <dbReference type="ARBA" id="ARBA00022553"/>
    </source>
</evidence>
<evidence type="ECO:0000256" key="12">
    <source>
        <dbReference type="SAM" id="MobiDB-lite"/>
    </source>
</evidence>
<evidence type="ECO:0000256" key="7">
    <source>
        <dbReference type="ARBA" id="ARBA00022741"/>
    </source>
</evidence>
<feature type="compositionally biased region" description="Polar residues" evidence="12">
    <location>
        <begin position="780"/>
        <end position="794"/>
    </location>
</feature>
<evidence type="ECO:0000259" key="14">
    <source>
        <dbReference type="PROSITE" id="PS50109"/>
    </source>
</evidence>
<name>A0A7W7WBL3_9ACTN</name>
<keyword evidence="5" id="KW-0808">Transferase</keyword>
<keyword evidence="4" id="KW-0597">Phosphoprotein</keyword>
<keyword evidence="8 16" id="KW-0418">Kinase</keyword>
<reference evidence="16 17" key="1">
    <citation type="submission" date="2020-08" db="EMBL/GenBank/DDBJ databases">
        <title>Sequencing the genomes of 1000 actinobacteria strains.</title>
        <authorList>
            <person name="Klenk H.-P."/>
        </authorList>
    </citation>
    <scope>NUCLEOTIDE SEQUENCE [LARGE SCALE GENOMIC DNA]</scope>
    <source>
        <strain evidence="16 17">DSM 43023</strain>
    </source>
</reference>
<dbReference type="SMART" id="SM00387">
    <property type="entry name" value="HATPase_c"/>
    <property type="match status" value="1"/>
</dbReference>
<dbReference type="Pfam" id="PF02518">
    <property type="entry name" value="HATPase_c"/>
    <property type="match status" value="1"/>
</dbReference>
<evidence type="ECO:0000256" key="11">
    <source>
        <dbReference type="ARBA" id="ARBA00023012"/>
    </source>
</evidence>
<organism evidence="16 17">
    <name type="scientific">Streptosporangium album</name>
    <dbReference type="NCBI Taxonomy" id="47479"/>
    <lineage>
        <taxon>Bacteria</taxon>
        <taxon>Bacillati</taxon>
        <taxon>Actinomycetota</taxon>
        <taxon>Actinomycetes</taxon>
        <taxon>Streptosporangiales</taxon>
        <taxon>Streptosporangiaceae</taxon>
        <taxon>Streptosporangium</taxon>
    </lineage>
</organism>
<gene>
    <name evidence="16" type="ORF">FHR32_004639</name>
</gene>
<evidence type="ECO:0000259" key="15">
    <source>
        <dbReference type="PROSITE" id="PS50885"/>
    </source>
</evidence>
<dbReference type="SMART" id="SM00304">
    <property type="entry name" value="HAMP"/>
    <property type="match status" value="1"/>
</dbReference>